<keyword evidence="3" id="KW-1185">Reference proteome</keyword>
<proteinExistence type="predicted"/>
<reference evidence="2" key="1">
    <citation type="submission" date="2021-01" db="EMBL/GenBank/DDBJ databases">
        <authorList>
            <person name="Li R."/>
            <person name="Bekaert M."/>
        </authorList>
    </citation>
    <scope>NUCLEOTIDE SEQUENCE</scope>
    <source>
        <strain evidence="2">Farmed</strain>
    </source>
</reference>
<dbReference type="EMBL" id="CAHIKZ030000020">
    <property type="protein sequence ID" value="CAE1141036.1"/>
    <property type="molecule type" value="Genomic_DNA"/>
</dbReference>
<keyword evidence="1" id="KW-0812">Transmembrane</keyword>
<feature type="transmembrane region" description="Helical" evidence="1">
    <location>
        <begin position="142"/>
        <end position="166"/>
    </location>
</feature>
<dbReference type="Proteomes" id="UP000597762">
    <property type="component" value="Unassembled WGS sequence"/>
</dbReference>
<gene>
    <name evidence="2" type="ORF">SPHA_740</name>
</gene>
<accession>A0A812AJR9</accession>
<feature type="transmembrane region" description="Helical" evidence="1">
    <location>
        <begin position="67"/>
        <end position="86"/>
    </location>
</feature>
<dbReference type="AlphaFoldDB" id="A0A812AJR9"/>
<comment type="caution">
    <text evidence="2">The sequence shown here is derived from an EMBL/GenBank/DDBJ whole genome shotgun (WGS) entry which is preliminary data.</text>
</comment>
<keyword evidence="1" id="KW-1133">Transmembrane helix</keyword>
<feature type="transmembrane region" description="Helical" evidence="1">
    <location>
        <begin position="98"/>
        <end position="122"/>
    </location>
</feature>
<protein>
    <submittedName>
        <fullName evidence="2">Uncharacterized protein</fullName>
    </submittedName>
</protein>
<organism evidence="2 3">
    <name type="scientific">Acanthosepion pharaonis</name>
    <name type="common">Pharaoh cuttlefish</name>
    <name type="synonym">Sepia pharaonis</name>
    <dbReference type="NCBI Taxonomy" id="158019"/>
    <lineage>
        <taxon>Eukaryota</taxon>
        <taxon>Metazoa</taxon>
        <taxon>Spiralia</taxon>
        <taxon>Lophotrochozoa</taxon>
        <taxon>Mollusca</taxon>
        <taxon>Cephalopoda</taxon>
        <taxon>Coleoidea</taxon>
        <taxon>Decapodiformes</taxon>
        <taxon>Sepiida</taxon>
        <taxon>Sepiina</taxon>
        <taxon>Sepiidae</taxon>
        <taxon>Acanthosepion</taxon>
    </lineage>
</organism>
<sequence length="212" mass="23851">MDEQRKILCLKPVSLSQPRSSLSPSSPSLSLSLCCYFIQSLSIPLALSPFPTSPSNSYFHCLSPFSLPHFSFLSLYLLSISFPLYFINHISLTPLFRYIPCSFPFSIPLSLFSLIFLSLSFSLSLSLNLTQHLSHFTYSLPFFIFDLLSCSTLIFFLISLSLFLSLSLSLSLSLNLDIFLIPPLFLVPIFSMSFFFLLLFLSISVCSFPVPS</sequence>
<evidence type="ECO:0000256" key="1">
    <source>
        <dbReference type="SAM" id="Phobius"/>
    </source>
</evidence>
<evidence type="ECO:0000313" key="3">
    <source>
        <dbReference type="Proteomes" id="UP000597762"/>
    </source>
</evidence>
<name>A0A812AJR9_ACAPH</name>
<feature type="transmembrane region" description="Helical" evidence="1">
    <location>
        <begin position="178"/>
        <end position="203"/>
    </location>
</feature>
<keyword evidence="1" id="KW-0472">Membrane</keyword>
<evidence type="ECO:0000313" key="2">
    <source>
        <dbReference type="EMBL" id="CAE1141036.1"/>
    </source>
</evidence>